<organism evidence="15 16">
    <name type="scientific">Meleagris gallopavo</name>
    <name type="common">Wild turkey</name>
    <dbReference type="NCBI Taxonomy" id="9103"/>
    <lineage>
        <taxon>Eukaryota</taxon>
        <taxon>Metazoa</taxon>
        <taxon>Chordata</taxon>
        <taxon>Craniata</taxon>
        <taxon>Vertebrata</taxon>
        <taxon>Euteleostomi</taxon>
        <taxon>Archelosauria</taxon>
        <taxon>Archosauria</taxon>
        <taxon>Dinosauria</taxon>
        <taxon>Saurischia</taxon>
        <taxon>Theropoda</taxon>
        <taxon>Coelurosauria</taxon>
        <taxon>Aves</taxon>
        <taxon>Neognathae</taxon>
        <taxon>Galloanserae</taxon>
        <taxon>Galliformes</taxon>
        <taxon>Phasianidae</taxon>
        <taxon>Meleagridinae</taxon>
        <taxon>Meleagris</taxon>
    </lineage>
</organism>
<dbReference type="Pfam" id="PF00193">
    <property type="entry name" value="Xlink"/>
    <property type="match status" value="1"/>
</dbReference>
<dbReference type="FunFam" id="2.10.25.10:FF:000040">
    <property type="entry name" value="Stabilin 2"/>
    <property type="match status" value="5"/>
</dbReference>
<feature type="disulfide bond" evidence="10">
    <location>
        <begin position="1235"/>
        <end position="1244"/>
    </location>
</feature>
<dbReference type="InterPro" id="IPR001881">
    <property type="entry name" value="EGF-like_Ca-bd_dom"/>
</dbReference>
<evidence type="ECO:0000313" key="16">
    <source>
        <dbReference type="Proteomes" id="UP000001645"/>
    </source>
</evidence>
<reference evidence="15" key="3">
    <citation type="submission" date="2025-09" db="UniProtKB">
        <authorList>
            <consortium name="Ensembl"/>
        </authorList>
    </citation>
    <scope>IDENTIFICATION</scope>
</reference>
<dbReference type="InterPro" id="IPR000538">
    <property type="entry name" value="Link_dom"/>
</dbReference>
<dbReference type="PROSITE" id="PS50026">
    <property type="entry name" value="EGF_3"/>
    <property type="match status" value="12"/>
</dbReference>
<feature type="disulfide bond" evidence="10">
    <location>
        <begin position="192"/>
        <end position="209"/>
    </location>
</feature>
<dbReference type="PROSITE" id="PS01186">
    <property type="entry name" value="EGF_2"/>
    <property type="match status" value="11"/>
</dbReference>
<dbReference type="InterPro" id="IPR016186">
    <property type="entry name" value="C-type_lectin-like/link_sf"/>
</dbReference>
<dbReference type="SMART" id="SM00179">
    <property type="entry name" value="EGF_CA"/>
    <property type="match status" value="4"/>
</dbReference>
<evidence type="ECO:0000256" key="9">
    <source>
        <dbReference type="ARBA" id="ARBA00023292"/>
    </source>
</evidence>
<proteinExistence type="predicted"/>
<feature type="domain" description="EGF-like" evidence="12">
    <location>
        <begin position="816"/>
        <end position="858"/>
    </location>
</feature>
<sequence>MPSNHSASAVYVRIPSDFPRSCLTSSPWQNSYSQSLEHKSAGIPREDVTRGEIPCACAGAGKSSLPFRVQCTAVCLFRNPATSVWCVCVVIVNIGLFSLRYTVKLGENTLSLSGCYHICKKEIEEKKCCPGFWGTECYECPGGSENPCNGHGTCLDGLQRNGTCICKEQYSGFACQNCRDENRFGPDCQSVCDCVHGECISGVTGNRSCTCYGGYTGPRCDQELALCRGVRCEANSECVVKDGTAMCNCKLGYRKSGSACVAQDPCTSSPCSPFAVCKFLGPRKYECTCKEGYQGDGRVCQPINPCVDNNGGCPEISTNCIYKGPGKASCVCKPGMIARLPSLECSSFANDCQTYFCDFSSKCEINSHGNPSCVCKEGEIGDGRSCYRDLMSEINKHNSRGMFSRKLNVARKMFGKCLLNLFGELSWGGREDEACQQEAFCRLEAWQSLSSSWHSGLCSDFAATLVTFLSVCIFSQKTIGEILASTEIFSRFETILENCGLPAILDGPGPFTVFVPSNDGVDKLRDGRLIYLFTEVRITVEKLIMTPHIVTMANQILSINISADGRIMMDDSEIPLNMRNIVASNGIIHTVDGIFIPPSIIPILPHRCNEEQHKIVTGSCVDCEALNSSVCPPGSKEMELTPFPKECVYIHDPQGLNVLKRGCARYCNQTIVKPGCCEGFFGPDCTPCPGGYTNPCYGRGNCSDGIDGNGNCQCFEGFKGIACHICSNPNKHGENCDEDCGCVHGVCDNRPGSGGVCQSWSCKEGYTGKFCDKTSKNCGPSGLSQYCHQNAVCSLSDTARCICRDGYEGDGFSCQPIDLCSQPERGGCSLNALCTSTGPGNATCQCNVGWTGDGKACVAIDNCMQESRGNCHINADCIYIGPGQSKCVCKRGYAGDGHNCDAINPCLMDNGGCHDLAMCVPLGGGERSCACPEGYVGDGMTCYGDVLKVNVALARLICSSLCFRQQKSLFSIPAGTNVTVLVPSEEAIKSLNKSEKDFWLTPYMLPFLVRAHFLEGVFTDEKLRKYNRPELPTLNPRIKWQINTESGVRVSSIMSMCQLQIKPLKNCCNHWRTWLVQFHIVLGEKLLPADLRSGVHKSSMLGLSYWLMFYQNSTQVRREGSSASYLFCTHICFGHSYISRLAVSHQAIHAKDLLATRRSFRPTCIQLLFSHVVRITSVLHQTAHPTPAFVDYQKSVCCPGYYGHMCEMCPGKPGQWCSGNGECLDGIEGSGECQCLEGFHGTACEMCEVGRYGADCKSECACDNGICNDGLQGDGSCDCLPGWKGPSCQESICSKLVLLLLFAITEIDPCTIDHGGCSIHAVCTKVSPGERTCVCKEGYAGDGTLCRGECSVHVLVMVARCGSCKREFQIACNCLPGYSGDGVRQCNPINLCEQNNGGCSPFGLCKYTGPGTRNCSCSWHSIGDGFTCRGKVYQVRNMHSIFCVQAFCPTANLPPSTSCRSEWKSRGLLQELLRYHMVGCQKLLLSDLETQESLTSLSGHTIKITEKENSIYLNDEAEVVMSDIVGVNGVIHFINKVLIPSDLVSLAPLPLNITEAAETFGYTIYSKLLKVSLLLPLISNPLHRPFTMLWPTDAAFNALPEKRQQWLYHREHRDKLASYLKAHMIRGTKVNVTASRLNVNSIRTMHGSTVSFSCSRTHVGDLLVGNGDAVIIQRHMEFDGGIAYGIDRLLEPPDLGSRCDEFISVELQVSSWGDADEDPRCLLNQQEGCWEPAAPPHRAACSRGAEPTLSGTGMRVVCTATLLSVALPATTCNCTEHGVCNGGLHGDGFCFCVEGWTGERCDIPLGEGCQPLTFPMRFTAEPSGLIPLTDLQRGSGAGSCPALQPLEHTCGSLTLTPVSAVKPTCSPPCHPQASCRAGNLCECDMHYEGDGRACTGGAVGLDQDNGGCATHATCTQLGVNVSCTCAAGYWGDGYVCEPIDRCADGRNGDCSEHAHCISTGPNKRRCECKRGYIGDGIQCLEEAVPPTDRCLVSNGQCHREAICTDLHFHDKTMGVFHLQSPRKKYDFTYVQAQEACAAEGAVLATFQQLAAAQQMGFHLCLVGWMDNGTAGYPTAFPTPSCGSNHVGIVDYGPRSNLSETWDAFCYCEKGERCGHGAAPGEGARGTSFLVLAARGLDVRTLRWVKRWLDGRAQRAVVSGVKSSWLPVTSGVPKGSVLGLLIFNIFINDLGEGIECNLSKLADHTEVGGGVDLPEGRKALQRDLDRLDRWAEVTV</sequence>
<dbReference type="Gene3D" id="2.30.180.10">
    <property type="entry name" value="FAS1 domain"/>
    <property type="match status" value="3"/>
</dbReference>
<dbReference type="Gene3D" id="2.10.25.10">
    <property type="entry name" value="Laminin"/>
    <property type="match status" value="7"/>
</dbReference>
<evidence type="ECO:0000256" key="6">
    <source>
        <dbReference type="ARBA" id="ARBA00023157"/>
    </source>
</evidence>
<dbReference type="SMART" id="SM00180">
    <property type="entry name" value="EGF_Lam"/>
    <property type="match status" value="3"/>
</dbReference>
<dbReference type="GO" id="GO:0007155">
    <property type="term" value="P:cell adhesion"/>
    <property type="evidence" value="ECO:0007669"/>
    <property type="project" value="InterPro"/>
</dbReference>
<evidence type="ECO:0000259" key="12">
    <source>
        <dbReference type="PROSITE" id="PS50026"/>
    </source>
</evidence>
<reference evidence="15" key="2">
    <citation type="submission" date="2025-08" db="UniProtKB">
        <authorList>
            <consortium name="Ensembl"/>
        </authorList>
    </citation>
    <scope>IDENTIFICATION</scope>
</reference>
<protein>
    <submittedName>
        <fullName evidence="15">Stabilin 1</fullName>
    </submittedName>
</protein>
<evidence type="ECO:0000259" key="14">
    <source>
        <dbReference type="PROSITE" id="PS50963"/>
    </source>
</evidence>
<dbReference type="InterPro" id="IPR024731">
    <property type="entry name" value="NELL2-like_EGF"/>
</dbReference>
<dbReference type="SMART" id="SM00181">
    <property type="entry name" value="EGF"/>
    <property type="match status" value="21"/>
</dbReference>
<comment type="subcellular location">
    <subcellularLocation>
        <location evidence="1">Membrane</location>
        <topology evidence="1">Single-pass type I membrane protein</topology>
    </subcellularLocation>
</comment>
<dbReference type="Pfam" id="PF12947">
    <property type="entry name" value="EGF_3"/>
    <property type="match status" value="7"/>
</dbReference>
<feature type="domain" description="FAS1" evidence="13">
    <location>
        <begin position="1447"/>
        <end position="1538"/>
    </location>
</feature>
<dbReference type="PROSITE" id="PS50213">
    <property type="entry name" value="FAS1"/>
    <property type="match status" value="3"/>
</dbReference>
<dbReference type="SMART" id="SM00445">
    <property type="entry name" value="LINK"/>
    <property type="match status" value="1"/>
</dbReference>
<dbReference type="GO" id="GO:0016020">
    <property type="term" value="C:membrane"/>
    <property type="evidence" value="ECO:0007669"/>
    <property type="project" value="UniProtKB-SubCell"/>
</dbReference>
<evidence type="ECO:0000256" key="3">
    <source>
        <dbReference type="ARBA" id="ARBA00022692"/>
    </source>
</evidence>
<keyword evidence="4" id="KW-1133">Transmembrane helix</keyword>
<dbReference type="SMART" id="SM00274">
    <property type="entry name" value="FOLN"/>
    <property type="match status" value="2"/>
</dbReference>
<keyword evidence="6 10" id="KW-1015">Disulfide bond</keyword>
<feature type="disulfide bond" evidence="11">
    <location>
        <begin position="2036"/>
        <end position="2105"/>
    </location>
</feature>
<feature type="disulfide bond" evidence="10">
    <location>
        <begin position="1279"/>
        <end position="1288"/>
    </location>
</feature>
<dbReference type="GeneTree" id="ENSGT00940000157928"/>
<evidence type="ECO:0000313" key="15">
    <source>
        <dbReference type="Ensembl" id="ENSMGAP00000033509.1"/>
    </source>
</evidence>
<dbReference type="FunFam" id="2.30.180.10:FF:000005">
    <property type="entry name" value="Stabilin 2"/>
    <property type="match status" value="1"/>
</dbReference>
<accession>A0A803YP11</accession>
<feature type="domain" description="EGF-like" evidence="12">
    <location>
        <begin position="859"/>
        <end position="901"/>
    </location>
</feature>
<dbReference type="PANTHER" id="PTHR24038">
    <property type="entry name" value="STABILIN"/>
    <property type="match status" value="1"/>
</dbReference>
<feature type="domain" description="EGF-like" evidence="12">
    <location>
        <begin position="184"/>
        <end position="221"/>
    </location>
</feature>
<feature type="disulfide bond" evidence="10">
    <location>
        <begin position="714"/>
        <end position="723"/>
    </location>
</feature>
<dbReference type="InterPro" id="IPR036378">
    <property type="entry name" value="FAS1_dom_sf"/>
</dbReference>
<dbReference type="FunFam" id="3.10.100.10:FF:000001">
    <property type="entry name" value="Hyaluronan proteoglycan link protein 1"/>
    <property type="match status" value="1"/>
</dbReference>
<dbReference type="PROSITE" id="PS00022">
    <property type="entry name" value="EGF_1"/>
    <property type="match status" value="6"/>
</dbReference>
<evidence type="ECO:0000259" key="13">
    <source>
        <dbReference type="PROSITE" id="PS50213"/>
    </source>
</evidence>
<dbReference type="Bgee" id="ENSMGAG00000000964">
    <property type="expression patterns" value="Expressed in hindlimb stylopod and 16 other cell types or tissues"/>
</dbReference>
<evidence type="ECO:0000256" key="7">
    <source>
        <dbReference type="ARBA" id="ARBA00023170"/>
    </source>
</evidence>
<dbReference type="SUPFAM" id="SSF82153">
    <property type="entry name" value="FAS1 domain"/>
    <property type="match status" value="4"/>
</dbReference>
<dbReference type="GO" id="GO:0005540">
    <property type="term" value="F:hyaluronic acid binding"/>
    <property type="evidence" value="ECO:0007669"/>
    <property type="project" value="InterPro"/>
</dbReference>
<dbReference type="Proteomes" id="UP000001645">
    <property type="component" value="Chromosome 14"/>
</dbReference>
<evidence type="ECO:0000256" key="11">
    <source>
        <dbReference type="PROSITE-ProRule" id="PRU00323"/>
    </source>
</evidence>
<feature type="domain" description="EGF-like" evidence="12">
    <location>
        <begin position="1252"/>
        <end position="1289"/>
    </location>
</feature>
<dbReference type="Ensembl" id="ENSMGAT00000026408.1">
    <property type="protein sequence ID" value="ENSMGAP00000033509.1"/>
    <property type="gene ID" value="ENSMGAG00000000964.3"/>
</dbReference>
<evidence type="ECO:0000256" key="4">
    <source>
        <dbReference type="ARBA" id="ARBA00022989"/>
    </source>
</evidence>
<feature type="domain" description="EGF-like" evidence="12">
    <location>
        <begin position="1213"/>
        <end position="1245"/>
    </location>
</feature>
<dbReference type="InterPro" id="IPR016187">
    <property type="entry name" value="CTDL_fold"/>
</dbReference>
<feature type="domain" description="EGF-like" evidence="12">
    <location>
        <begin position="1306"/>
        <end position="1347"/>
    </location>
</feature>
<dbReference type="InterPro" id="IPR000782">
    <property type="entry name" value="FAS1_domain"/>
</dbReference>
<dbReference type="InterPro" id="IPR000742">
    <property type="entry name" value="EGF"/>
</dbReference>
<evidence type="ECO:0000256" key="2">
    <source>
        <dbReference type="ARBA" id="ARBA00022536"/>
    </source>
</evidence>
<dbReference type="OrthoDB" id="286301at2759"/>
<dbReference type="Pfam" id="PF24887">
    <property type="entry name" value="EGF_STAB1-2"/>
    <property type="match status" value="1"/>
</dbReference>
<keyword evidence="7" id="KW-0675">Receptor</keyword>
<feature type="disulfide bond" evidence="10">
    <location>
        <begin position="1792"/>
        <end position="1801"/>
    </location>
</feature>
<dbReference type="SUPFAM" id="SSF57196">
    <property type="entry name" value="EGF/Laminin"/>
    <property type="match status" value="1"/>
</dbReference>
<keyword evidence="16" id="KW-1185">Reference proteome</keyword>
<feature type="disulfide bond" evidence="10">
    <location>
        <begin position="166"/>
        <end position="175"/>
    </location>
</feature>
<dbReference type="InterPro" id="IPR056806">
    <property type="entry name" value="EGF_STAB1-2"/>
</dbReference>
<feature type="disulfide bond" evidence="10">
    <location>
        <begin position="211"/>
        <end position="220"/>
    </location>
</feature>
<feature type="domain" description="FAS1" evidence="13">
    <location>
        <begin position="476"/>
        <end position="595"/>
    </location>
</feature>
<evidence type="ECO:0000256" key="10">
    <source>
        <dbReference type="PROSITE-ProRule" id="PRU00076"/>
    </source>
</evidence>
<feature type="domain" description="Link" evidence="14">
    <location>
        <begin position="2014"/>
        <end position="2107"/>
    </location>
</feature>
<keyword evidence="8" id="KW-0325">Glycoprotein</keyword>
<feature type="domain" description="EGF-like" evidence="12">
    <location>
        <begin position="262"/>
        <end position="301"/>
    </location>
</feature>
<gene>
    <name evidence="15" type="primary">STAB1</name>
</gene>
<dbReference type="InterPro" id="IPR002049">
    <property type="entry name" value="LE_dom"/>
</dbReference>
<keyword evidence="2 10" id="KW-0245">EGF-like domain</keyword>
<dbReference type="Gene3D" id="2.170.300.10">
    <property type="entry name" value="Tie2 ligand-binding domain superfamily"/>
    <property type="match status" value="1"/>
</dbReference>
<keyword evidence="5" id="KW-0472">Membrane</keyword>
<evidence type="ECO:0000256" key="5">
    <source>
        <dbReference type="ARBA" id="ARBA00023136"/>
    </source>
</evidence>
<reference evidence="15 16" key="1">
    <citation type="journal article" date="2010" name="PLoS Biol.">
        <title>Multi-platform next-generation sequencing of the domestic turkey (Meleagris gallopavo): genome assembly and analysis.</title>
        <authorList>
            <person name="Dalloul R.A."/>
            <person name="Long J.A."/>
            <person name="Zimin A.V."/>
            <person name="Aslam L."/>
            <person name="Beal K."/>
            <person name="Blomberg L.A."/>
            <person name="Bouffard P."/>
            <person name="Burt D.W."/>
            <person name="Crasta O."/>
            <person name="Crooijmans R.P."/>
            <person name="Cooper K."/>
            <person name="Coulombe R.A."/>
            <person name="De S."/>
            <person name="Delany M.E."/>
            <person name="Dodgson J.B."/>
            <person name="Dong J.J."/>
            <person name="Evans C."/>
            <person name="Frederickson K.M."/>
            <person name="Flicek P."/>
            <person name="Florea L."/>
            <person name="Folkerts O."/>
            <person name="Groenen M.A."/>
            <person name="Harkins T.T."/>
            <person name="Herrero J."/>
            <person name="Hoffmann S."/>
            <person name="Megens H.J."/>
            <person name="Jiang A."/>
            <person name="de Jong P."/>
            <person name="Kaiser P."/>
            <person name="Kim H."/>
            <person name="Kim K.W."/>
            <person name="Kim S."/>
            <person name="Langenberger D."/>
            <person name="Lee M.K."/>
            <person name="Lee T."/>
            <person name="Mane S."/>
            <person name="Marcais G."/>
            <person name="Marz M."/>
            <person name="McElroy A.P."/>
            <person name="Modise T."/>
            <person name="Nefedov M."/>
            <person name="Notredame C."/>
            <person name="Paton I.R."/>
            <person name="Payne W.S."/>
            <person name="Pertea G."/>
            <person name="Prickett D."/>
            <person name="Puiu D."/>
            <person name="Qioa D."/>
            <person name="Raineri E."/>
            <person name="Ruffier M."/>
            <person name="Salzberg S.L."/>
            <person name="Schatz M.C."/>
            <person name="Scheuring C."/>
            <person name="Schmidt C.J."/>
            <person name="Schroeder S."/>
            <person name="Searle S.M."/>
            <person name="Smith E.J."/>
            <person name="Smith J."/>
            <person name="Sonstegard T.S."/>
            <person name="Stadler P.F."/>
            <person name="Tafer H."/>
            <person name="Tu Z.J."/>
            <person name="Van Tassell C.P."/>
            <person name="Vilella A.J."/>
            <person name="Williams K.P."/>
            <person name="Yorke J.A."/>
            <person name="Zhang L."/>
            <person name="Zhang H.B."/>
            <person name="Zhang X."/>
            <person name="Zhang Y."/>
            <person name="Reed K.M."/>
        </authorList>
    </citation>
    <scope>NUCLEOTIDE SEQUENCE [LARGE SCALE GENOMIC DNA]</scope>
</reference>
<keyword evidence="9" id="KW-0424">Laminin EGF-like domain</keyword>
<dbReference type="PROSITE" id="PS01241">
    <property type="entry name" value="LINK_1"/>
    <property type="match status" value="1"/>
</dbReference>
<dbReference type="SMART" id="SM00554">
    <property type="entry name" value="FAS1"/>
    <property type="match status" value="4"/>
</dbReference>
<name>A0A803YP11_MELGA</name>
<dbReference type="Pfam" id="PF02469">
    <property type="entry name" value="Fasciclin"/>
    <property type="match status" value="4"/>
</dbReference>
<feature type="domain" description="EGF-like" evidence="12">
    <location>
        <begin position="684"/>
        <end position="724"/>
    </location>
</feature>
<dbReference type="SUPFAM" id="SSF56436">
    <property type="entry name" value="C-type lectin-like"/>
    <property type="match status" value="1"/>
</dbReference>
<evidence type="ECO:0000256" key="8">
    <source>
        <dbReference type="ARBA" id="ARBA00023180"/>
    </source>
</evidence>
<feature type="disulfide bond" evidence="10">
    <location>
        <begin position="1260"/>
        <end position="1277"/>
    </location>
</feature>
<feature type="domain" description="EGF-like" evidence="12">
    <location>
        <begin position="138"/>
        <end position="176"/>
    </location>
</feature>
<dbReference type="GO" id="GO:0005509">
    <property type="term" value="F:calcium ion binding"/>
    <property type="evidence" value="ECO:0007669"/>
    <property type="project" value="InterPro"/>
</dbReference>
<evidence type="ECO:0000256" key="1">
    <source>
        <dbReference type="ARBA" id="ARBA00004479"/>
    </source>
</evidence>
<feature type="disulfide bond" evidence="11">
    <location>
        <begin position="2060"/>
        <end position="2081"/>
    </location>
</feature>
<dbReference type="Gene3D" id="3.10.100.10">
    <property type="entry name" value="Mannose-Binding Protein A, subunit A"/>
    <property type="match status" value="1"/>
</dbReference>
<dbReference type="PROSITE" id="PS50963">
    <property type="entry name" value="LINK_2"/>
    <property type="match status" value="1"/>
</dbReference>
<feature type="domain" description="EGF-like" evidence="12">
    <location>
        <begin position="1768"/>
        <end position="1802"/>
    </location>
</feature>
<comment type="caution">
    <text evidence="10">Lacks conserved residue(s) required for the propagation of feature annotation.</text>
</comment>
<feature type="domain" description="EGF-like" evidence="12">
    <location>
        <begin position="902"/>
        <end position="943"/>
    </location>
</feature>
<feature type="domain" description="FAS1" evidence="13">
    <location>
        <begin position="1549"/>
        <end position="1690"/>
    </location>
</feature>
<dbReference type="PANTHER" id="PTHR24038:SF8">
    <property type="entry name" value="STABILIN-1"/>
    <property type="match status" value="1"/>
</dbReference>
<dbReference type="InterPro" id="IPR003645">
    <property type="entry name" value="Fol_N"/>
</dbReference>
<feature type="domain" description="EGF-like" evidence="12">
    <location>
        <begin position="1938"/>
        <end position="1980"/>
    </location>
</feature>
<keyword evidence="3" id="KW-0812">Transmembrane</keyword>